<evidence type="ECO:0000313" key="3">
    <source>
        <dbReference type="Proteomes" id="UP001418222"/>
    </source>
</evidence>
<evidence type="ECO:0000313" key="2">
    <source>
        <dbReference type="EMBL" id="KAK8943172.1"/>
    </source>
</evidence>
<feature type="transmembrane region" description="Helical" evidence="1">
    <location>
        <begin position="73"/>
        <end position="93"/>
    </location>
</feature>
<protein>
    <submittedName>
        <fullName evidence="2">tRNA wybutosine-synthesizing protein 2/3/4</fullName>
    </submittedName>
</protein>
<keyword evidence="3" id="KW-1185">Reference proteome</keyword>
<keyword evidence="1" id="KW-0812">Transmembrane</keyword>
<keyword evidence="1" id="KW-0472">Membrane</keyword>
<accession>A0AAP0G7Y9</accession>
<proteinExistence type="predicted"/>
<dbReference type="EMBL" id="JBBWWQ010000007">
    <property type="protein sequence ID" value="KAK8943172.1"/>
    <property type="molecule type" value="Genomic_DNA"/>
</dbReference>
<dbReference type="Proteomes" id="UP001418222">
    <property type="component" value="Unassembled WGS sequence"/>
</dbReference>
<feature type="transmembrane region" description="Helical" evidence="1">
    <location>
        <begin position="31"/>
        <end position="52"/>
    </location>
</feature>
<sequence>MGYSSRNGILYSFDATKCMFSSGNLSEKLRMAGWIVAMRLLWIYLLELDILCFHFFSRLKLNLYMRVSGICKLLRLFGTIFMLILWLICASYSREIIV</sequence>
<reference evidence="2 3" key="1">
    <citation type="journal article" date="2022" name="Nat. Plants">
        <title>Genomes of leafy and leafless Platanthera orchids illuminate the evolution of mycoheterotrophy.</title>
        <authorList>
            <person name="Li M.H."/>
            <person name="Liu K.W."/>
            <person name="Li Z."/>
            <person name="Lu H.C."/>
            <person name="Ye Q.L."/>
            <person name="Zhang D."/>
            <person name="Wang J.Y."/>
            <person name="Li Y.F."/>
            <person name="Zhong Z.M."/>
            <person name="Liu X."/>
            <person name="Yu X."/>
            <person name="Liu D.K."/>
            <person name="Tu X.D."/>
            <person name="Liu B."/>
            <person name="Hao Y."/>
            <person name="Liao X.Y."/>
            <person name="Jiang Y.T."/>
            <person name="Sun W.H."/>
            <person name="Chen J."/>
            <person name="Chen Y.Q."/>
            <person name="Ai Y."/>
            <person name="Zhai J.W."/>
            <person name="Wu S.S."/>
            <person name="Zhou Z."/>
            <person name="Hsiao Y.Y."/>
            <person name="Wu W.L."/>
            <person name="Chen Y.Y."/>
            <person name="Lin Y.F."/>
            <person name="Hsu J.L."/>
            <person name="Li C.Y."/>
            <person name="Wang Z.W."/>
            <person name="Zhao X."/>
            <person name="Zhong W.Y."/>
            <person name="Ma X.K."/>
            <person name="Ma L."/>
            <person name="Huang J."/>
            <person name="Chen G.Z."/>
            <person name="Huang M.Z."/>
            <person name="Huang L."/>
            <person name="Peng D.H."/>
            <person name="Luo Y.B."/>
            <person name="Zou S.Q."/>
            <person name="Chen S.P."/>
            <person name="Lan S."/>
            <person name="Tsai W.C."/>
            <person name="Van de Peer Y."/>
            <person name="Liu Z.J."/>
        </authorList>
    </citation>
    <scope>NUCLEOTIDE SEQUENCE [LARGE SCALE GENOMIC DNA]</scope>
    <source>
        <strain evidence="2">Lor287</strain>
    </source>
</reference>
<comment type="caution">
    <text evidence="2">The sequence shown here is derived from an EMBL/GenBank/DDBJ whole genome shotgun (WGS) entry which is preliminary data.</text>
</comment>
<keyword evidence="1" id="KW-1133">Transmembrane helix</keyword>
<dbReference type="AlphaFoldDB" id="A0AAP0G7Y9"/>
<name>A0AAP0G7Y9_9ASPA</name>
<gene>
    <name evidence="2" type="ORF">KSP39_PZI009390</name>
</gene>
<evidence type="ECO:0000256" key="1">
    <source>
        <dbReference type="SAM" id="Phobius"/>
    </source>
</evidence>
<organism evidence="2 3">
    <name type="scientific">Platanthera zijinensis</name>
    <dbReference type="NCBI Taxonomy" id="2320716"/>
    <lineage>
        <taxon>Eukaryota</taxon>
        <taxon>Viridiplantae</taxon>
        <taxon>Streptophyta</taxon>
        <taxon>Embryophyta</taxon>
        <taxon>Tracheophyta</taxon>
        <taxon>Spermatophyta</taxon>
        <taxon>Magnoliopsida</taxon>
        <taxon>Liliopsida</taxon>
        <taxon>Asparagales</taxon>
        <taxon>Orchidaceae</taxon>
        <taxon>Orchidoideae</taxon>
        <taxon>Orchideae</taxon>
        <taxon>Orchidinae</taxon>
        <taxon>Platanthera</taxon>
    </lineage>
</organism>